<dbReference type="Gene3D" id="1.10.520.10">
    <property type="match status" value="1"/>
</dbReference>
<dbReference type="PROSITE" id="PS50873">
    <property type="entry name" value="PEROXIDASE_4"/>
    <property type="match status" value="1"/>
</dbReference>
<comment type="caution">
    <text evidence="8">The sequence shown here is derived from an EMBL/GenBank/DDBJ whole genome shotgun (WGS) entry which is preliminary data.</text>
</comment>
<dbReference type="Pfam" id="PF00141">
    <property type="entry name" value="peroxidase"/>
    <property type="match status" value="1"/>
</dbReference>
<dbReference type="GO" id="GO:0046872">
    <property type="term" value="F:metal ion binding"/>
    <property type="evidence" value="ECO:0007669"/>
    <property type="project" value="UniProtKB-KW"/>
</dbReference>
<dbReference type="InterPro" id="IPR002016">
    <property type="entry name" value="Haem_peroxidase"/>
</dbReference>
<evidence type="ECO:0000256" key="1">
    <source>
        <dbReference type="ARBA" id="ARBA00022559"/>
    </source>
</evidence>
<comment type="similarity">
    <text evidence="6">Belongs to the peroxidase family.</text>
</comment>
<dbReference type="InterPro" id="IPR010255">
    <property type="entry name" value="Haem_peroxidase_sf"/>
</dbReference>
<dbReference type="EMBL" id="JALLAZ020001607">
    <property type="protein sequence ID" value="KAL3771301.1"/>
    <property type="molecule type" value="Genomic_DNA"/>
</dbReference>
<dbReference type="Proteomes" id="UP001530315">
    <property type="component" value="Unassembled WGS sequence"/>
</dbReference>
<protein>
    <recommendedName>
        <fullName evidence="7">Plant heme peroxidase family profile domain-containing protein</fullName>
    </recommendedName>
</protein>
<organism evidence="8 9">
    <name type="scientific">Stephanodiscus triporus</name>
    <dbReference type="NCBI Taxonomy" id="2934178"/>
    <lineage>
        <taxon>Eukaryota</taxon>
        <taxon>Sar</taxon>
        <taxon>Stramenopiles</taxon>
        <taxon>Ochrophyta</taxon>
        <taxon>Bacillariophyta</taxon>
        <taxon>Coscinodiscophyceae</taxon>
        <taxon>Thalassiosirophycidae</taxon>
        <taxon>Stephanodiscales</taxon>
        <taxon>Stephanodiscaceae</taxon>
        <taxon>Stephanodiscus</taxon>
    </lineage>
</organism>
<dbReference type="GO" id="GO:0004601">
    <property type="term" value="F:peroxidase activity"/>
    <property type="evidence" value="ECO:0007669"/>
    <property type="project" value="UniProtKB-KW"/>
</dbReference>
<dbReference type="AlphaFoldDB" id="A0ABD3N5I2"/>
<proteinExistence type="inferred from homology"/>
<dbReference type="PANTHER" id="PTHR31356">
    <property type="entry name" value="THYLAKOID LUMENAL 29 KDA PROTEIN, CHLOROPLASTIC-RELATED"/>
    <property type="match status" value="1"/>
</dbReference>
<feature type="domain" description="Plant heme peroxidase family profile" evidence="7">
    <location>
        <begin position="101"/>
        <end position="247"/>
    </location>
</feature>
<dbReference type="InterPro" id="IPR019793">
    <property type="entry name" value="Peroxidases_heam-ligand_BS"/>
</dbReference>
<reference evidence="8 9" key="1">
    <citation type="submission" date="2024-10" db="EMBL/GenBank/DDBJ databases">
        <title>Updated reference genomes for cyclostephanoid diatoms.</title>
        <authorList>
            <person name="Roberts W.R."/>
            <person name="Alverson A.J."/>
        </authorList>
    </citation>
    <scope>NUCLEOTIDE SEQUENCE [LARGE SCALE GENOMIC DNA]</scope>
    <source>
        <strain evidence="8 9">AJA276-08</strain>
    </source>
</reference>
<evidence type="ECO:0000256" key="5">
    <source>
        <dbReference type="ARBA" id="ARBA00023004"/>
    </source>
</evidence>
<evidence type="ECO:0000256" key="2">
    <source>
        <dbReference type="ARBA" id="ARBA00022617"/>
    </source>
</evidence>
<evidence type="ECO:0000313" key="8">
    <source>
        <dbReference type="EMBL" id="KAL3771301.1"/>
    </source>
</evidence>
<dbReference type="FunFam" id="1.10.520.10:FF:000024">
    <property type="entry name" value="Predicted protein"/>
    <property type="match status" value="1"/>
</dbReference>
<name>A0ABD3N5I2_9STRA</name>
<sequence length="328" mass="36351">MPRTPTTERCFTVRTYNAIDNDIETLKNNIADAKTRSHFLGGIVRLAAHDFMDYDQNSSGNPMGPDGCFDPSHPSNAGLPADVWCANCTLKLLYDKKYSHVSRADFWIAAANAVIRQTSIGNSLDLMETFVWGREDSDVCAGSGDRLPTPSGCEQVEGVFLERMGLTWVDAVALMGAHTLGRGANEFSGHEGTWVDTDEDAQVFDKQYYEEIYLNSWRPRNMGEGTQDWTTGGPSDGGNTRMMLNTDICLVHDIDGNLPCCTSDEDTCGGFEAAARRCPFYSQIDVRWEARQAVGEMLGGSYPNTNNVPFYTAFAEGWRKGKFSHYFS</sequence>
<accession>A0ABD3N5I2</accession>
<evidence type="ECO:0000259" key="7">
    <source>
        <dbReference type="PROSITE" id="PS50873"/>
    </source>
</evidence>
<keyword evidence="1" id="KW-0575">Peroxidase</keyword>
<dbReference type="PROSITE" id="PS00435">
    <property type="entry name" value="PEROXIDASE_1"/>
    <property type="match status" value="1"/>
</dbReference>
<dbReference type="Gene3D" id="1.10.420.10">
    <property type="entry name" value="Peroxidase, domain 2"/>
    <property type="match status" value="1"/>
</dbReference>
<evidence type="ECO:0000313" key="9">
    <source>
        <dbReference type="Proteomes" id="UP001530315"/>
    </source>
</evidence>
<evidence type="ECO:0000256" key="4">
    <source>
        <dbReference type="ARBA" id="ARBA00023002"/>
    </source>
</evidence>
<dbReference type="InterPro" id="IPR044831">
    <property type="entry name" value="Ccp1-like"/>
</dbReference>
<keyword evidence="5" id="KW-0408">Iron</keyword>
<keyword evidence="9" id="KW-1185">Reference proteome</keyword>
<dbReference type="PANTHER" id="PTHR31356:SF36">
    <property type="entry name" value="L-ASCORBATE PEROXIDASE 3"/>
    <property type="match status" value="1"/>
</dbReference>
<keyword evidence="4" id="KW-0560">Oxidoreductase</keyword>
<evidence type="ECO:0000256" key="3">
    <source>
        <dbReference type="ARBA" id="ARBA00022723"/>
    </source>
</evidence>
<keyword evidence="2" id="KW-0349">Heme</keyword>
<dbReference type="PRINTS" id="PR00458">
    <property type="entry name" value="PEROXIDASE"/>
</dbReference>
<gene>
    <name evidence="8" type="ORF">ACHAW5_004510</name>
</gene>
<evidence type="ECO:0000256" key="6">
    <source>
        <dbReference type="RuleBase" id="RU004241"/>
    </source>
</evidence>
<keyword evidence="3" id="KW-0479">Metal-binding</keyword>
<dbReference type="SUPFAM" id="SSF48113">
    <property type="entry name" value="Heme-dependent peroxidases"/>
    <property type="match status" value="1"/>
</dbReference>